<keyword evidence="1" id="KW-0472">Membrane</keyword>
<name>A0AAV5V1T5_9BILA</name>
<feature type="transmembrane region" description="Helical" evidence="1">
    <location>
        <begin position="142"/>
        <end position="162"/>
    </location>
</feature>
<gene>
    <name evidence="2" type="ORF">PFISCL1PPCAC_4305</name>
</gene>
<keyword evidence="1" id="KW-1133">Transmembrane helix</keyword>
<evidence type="ECO:0000313" key="2">
    <source>
        <dbReference type="EMBL" id="GMT13008.1"/>
    </source>
</evidence>
<reference evidence="2" key="1">
    <citation type="submission" date="2023-10" db="EMBL/GenBank/DDBJ databases">
        <title>Genome assembly of Pristionchus species.</title>
        <authorList>
            <person name="Yoshida K."/>
            <person name="Sommer R.J."/>
        </authorList>
    </citation>
    <scope>NUCLEOTIDE SEQUENCE</scope>
    <source>
        <strain evidence="2">RS5133</strain>
    </source>
</reference>
<organism evidence="2 3">
    <name type="scientific">Pristionchus fissidentatus</name>
    <dbReference type="NCBI Taxonomy" id="1538716"/>
    <lineage>
        <taxon>Eukaryota</taxon>
        <taxon>Metazoa</taxon>
        <taxon>Ecdysozoa</taxon>
        <taxon>Nematoda</taxon>
        <taxon>Chromadorea</taxon>
        <taxon>Rhabditida</taxon>
        <taxon>Rhabditina</taxon>
        <taxon>Diplogasteromorpha</taxon>
        <taxon>Diplogasteroidea</taxon>
        <taxon>Neodiplogasteridae</taxon>
        <taxon>Pristionchus</taxon>
    </lineage>
</organism>
<dbReference type="Proteomes" id="UP001432322">
    <property type="component" value="Unassembled WGS sequence"/>
</dbReference>
<evidence type="ECO:0000256" key="1">
    <source>
        <dbReference type="SAM" id="Phobius"/>
    </source>
</evidence>
<evidence type="ECO:0000313" key="3">
    <source>
        <dbReference type="Proteomes" id="UP001432322"/>
    </source>
</evidence>
<evidence type="ECO:0008006" key="4">
    <source>
        <dbReference type="Google" id="ProtNLM"/>
    </source>
</evidence>
<keyword evidence="3" id="KW-1185">Reference proteome</keyword>
<sequence length="204" mass="23299">FYTVPDPPGSTRFFGERLHILFSMNNGHAKEEDFLIVPCCKWHVKRVTPVIAVLRTLLTTATCFAFLFREHTAQWAFTPITAKDQLILLLQVAIAATFMYGVYGKKKRAVLVYLYLEICSLLYITVFAVLEINHEESVSGLFGISFIAAALLTVTAAALYCWRIVFLYYRYLCNSQFFEHPPVIFVDKDELVPTNLTVKNRIGQ</sequence>
<comment type="caution">
    <text evidence="2">The sequence shown here is derived from an EMBL/GenBank/DDBJ whole genome shotgun (WGS) entry which is preliminary data.</text>
</comment>
<accession>A0AAV5V1T5</accession>
<dbReference type="EMBL" id="BTSY01000002">
    <property type="protein sequence ID" value="GMT13008.1"/>
    <property type="molecule type" value="Genomic_DNA"/>
</dbReference>
<protein>
    <recommendedName>
        <fullName evidence="4">XK-related protein</fullName>
    </recommendedName>
</protein>
<feature type="transmembrane region" description="Helical" evidence="1">
    <location>
        <begin position="110"/>
        <end position="130"/>
    </location>
</feature>
<feature type="transmembrane region" description="Helical" evidence="1">
    <location>
        <begin position="87"/>
        <end position="103"/>
    </location>
</feature>
<proteinExistence type="predicted"/>
<dbReference type="AlphaFoldDB" id="A0AAV5V1T5"/>
<keyword evidence="1" id="KW-0812">Transmembrane</keyword>
<feature type="non-terminal residue" evidence="2">
    <location>
        <position position="1"/>
    </location>
</feature>